<reference evidence="13" key="1">
    <citation type="submission" date="2025-08" db="UniProtKB">
        <authorList>
            <consortium name="RefSeq"/>
        </authorList>
    </citation>
    <scope>IDENTIFICATION</scope>
    <source>
        <tissue evidence="13">Total insect</tissue>
    </source>
</reference>
<dbReference type="PANTHER" id="PTHR46165:SF7">
    <property type="entry name" value="SET AND MYND DOMAIN-CONTAINING PROTEIN 4"/>
    <property type="match status" value="1"/>
</dbReference>
<keyword evidence="3" id="KW-0949">S-adenosyl-L-methionine</keyword>
<accession>A0A6P8ZIK5</accession>
<dbReference type="InterPro" id="IPR044421">
    <property type="entry name" value="SMYD4_SET"/>
</dbReference>
<dbReference type="Pfam" id="PF01753">
    <property type="entry name" value="zf-MYND"/>
    <property type="match status" value="1"/>
</dbReference>
<dbReference type="PROSITE" id="PS50005">
    <property type="entry name" value="TPR"/>
    <property type="match status" value="1"/>
</dbReference>
<dbReference type="InterPro" id="IPR002893">
    <property type="entry name" value="Znf_MYND"/>
</dbReference>
<dbReference type="SMART" id="SM00028">
    <property type="entry name" value="TPR"/>
    <property type="match status" value="4"/>
</dbReference>
<dbReference type="Gene3D" id="1.10.220.160">
    <property type="match status" value="1"/>
</dbReference>
<dbReference type="PROSITE" id="PS50280">
    <property type="entry name" value="SET"/>
    <property type="match status" value="1"/>
</dbReference>
<keyword evidence="2" id="KW-0808">Transferase</keyword>
<dbReference type="GO" id="GO:0042051">
    <property type="term" value="P:compound eye photoreceptor development"/>
    <property type="evidence" value="ECO:0007669"/>
    <property type="project" value="TreeGrafter"/>
</dbReference>
<dbReference type="Gene3D" id="6.10.140.2220">
    <property type="match status" value="1"/>
</dbReference>
<keyword evidence="12" id="KW-1185">Reference proteome</keyword>
<dbReference type="GO" id="GO:0042826">
    <property type="term" value="F:histone deacetylase binding"/>
    <property type="evidence" value="ECO:0007669"/>
    <property type="project" value="TreeGrafter"/>
</dbReference>
<protein>
    <recommendedName>
        <fullName evidence="8">Protein-lysine N-methyltransferase SMYD4</fullName>
    </recommendedName>
    <alternativeName>
        <fullName evidence="9">SET and MYND domain-containing protein 4</fullName>
    </alternativeName>
</protein>
<dbReference type="GO" id="GO:0008170">
    <property type="term" value="F:N-methyltransferase activity"/>
    <property type="evidence" value="ECO:0007669"/>
    <property type="project" value="UniProtKB-ARBA"/>
</dbReference>
<evidence type="ECO:0000256" key="5">
    <source>
        <dbReference type="ARBA" id="ARBA00022771"/>
    </source>
</evidence>
<keyword evidence="10" id="KW-0802">TPR repeat</keyword>
<dbReference type="InterPro" id="IPR011990">
    <property type="entry name" value="TPR-like_helical_dom_sf"/>
</dbReference>
<dbReference type="Gene3D" id="1.25.40.10">
    <property type="entry name" value="Tetratricopeptide repeat domain"/>
    <property type="match status" value="1"/>
</dbReference>
<evidence type="ECO:0000313" key="12">
    <source>
        <dbReference type="Proteomes" id="UP000515158"/>
    </source>
</evidence>
<dbReference type="InterPro" id="IPR046341">
    <property type="entry name" value="SET_dom_sf"/>
</dbReference>
<keyword evidence="4" id="KW-0479">Metal-binding</keyword>
<dbReference type="InterPro" id="IPR001214">
    <property type="entry name" value="SET_dom"/>
</dbReference>
<dbReference type="InterPro" id="IPR019734">
    <property type="entry name" value="TPR_rpt"/>
</dbReference>
<dbReference type="CTD" id="36234"/>
<keyword evidence="5" id="KW-0863">Zinc-finger</keyword>
<dbReference type="SUPFAM" id="SSF48452">
    <property type="entry name" value="TPR-like"/>
    <property type="match status" value="1"/>
</dbReference>
<dbReference type="InParanoid" id="A0A6P8ZIK5"/>
<dbReference type="Gene3D" id="2.170.270.10">
    <property type="entry name" value="SET domain"/>
    <property type="match status" value="1"/>
</dbReference>
<evidence type="ECO:0000256" key="9">
    <source>
        <dbReference type="ARBA" id="ARBA00093680"/>
    </source>
</evidence>
<name>A0A6P8ZIK5_THRPL</name>
<dbReference type="OrthoDB" id="1028014at2759"/>
<dbReference type="GO" id="GO:0032259">
    <property type="term" value="P:methylation"/>
    <property type="evidence" value="ECO:0007669"/>
    <property type="project" value="UniProtKB-KW"/>
</dbReference>
<dbReference type="RefSeq" id="XP_034233764.1">
    <property type="nucleotide sequence ID" value="XM_034377873.1"/>
</dbReference>
<dbReference type="SUPFAM" id="SSF82199">
    <property type="entry name" value="SET domain"/>
    <property type="match status" value="1"/>
</dbReference>
<dbReference type="AlphaFoldDB" id="A0A6P8ZIK5"/>
<dbReference type="PANTHER" id="PTHR46165">
    <property type="entry name" value="SET AND MYND DOMAIN-CONTAINING PROTEIN 4"/>
    <property type="match status" value="1"/>
</dbReference>
<proteinExistence type="predicted"/>
<evidence type="ECO:0000256" key="10">
    <source>
        <dbReference type="PROSITE-ProRule" id="PRU00339"/>
    </source>
</evidence>
<dbReference type="SUPFAM" id="SSF144232">
    <property type="entry name" value="HIT/MYND zinc finger-like"/>
    <property type="match status" value="1"/>
</dbReference>
<evidence type="ECO:0000256" key="2">
    <source>
        <dbReference type="ARBA" id="ARBA00022679"/>
    </source>
</evidence>
<evidence type="ECO:0000259" key="11">
    <source>
        <dbReference type="PROSITE" id="PS50280"/>
    </source>
</evidence>
<evidence type="ECO:0000256" key="7">
    <source>
        <dbReference type="ARBA" id="ARBA00093423"/>
    </source>
</evidence>
<feature type="domain" description="SET" evidence="11">
    <location>
        <begin position="238"/>
        <end position="495"/>
    </location>
</feature>
<dbReference type="InterPro" id="IPR052097">
    <property type="entry name" value="SET-MYND_domain_protein"/>
</dbReference>
<dbReference type="CDD" id="cd10536">
    <property type="entry name" value="SET_SMYD4"/>
    <property type="match status" value="1"/>
</dbReference>
<evidence type="ECO:0000256" key="3">
    <source>
        <dbReference type="ARBA" id="ARBA00022691"/>
    </source>
</evidence>
<dbReference type="GO" id="GO:0005737">
    <property type="term" value="C:cytoplasm"/>
    <property type="evidence" value="ECO:0007669"/>
    <property type="project" value="TreeGrafter"/>
</dbReference>
<dbReference type="GO" id="GO:0008270">
    <property type="term" value="F:zinc ion binding"/>
    <property type="evidence" value="ECO:0007669"/>
    <property type="project" value="UniProtKB-KW"/>
</dbReference>
<dbReference type="GO" id="GO:0008757">
    <property type="term" value="F:S-adenosylmethionine-dependent methyltransferase activity"/>
    <property type="evidence" value="ECO:0007669"/>
    <property type="project" value="UniProtKB-ARBA"/>
</dbReference>
<dbReference type="GeneID" id="117640894"/>
<keyword evidence="6" id="KW-0862">Zinc</keyword>
<dbReference type="GO" id="GO:0005634">
    <property type="term" value="C:nucleus"/>
    <property type="evidence" value="ECO:0007669"/>
    <property type="project" value="TreeGrafter"/>
</dbReference>
<feature type="repeat" description="TPR" evidence="10">
    <location>
        <begin position="67"/>
        <end position="100"/>
    </location>
</feature>
<evidence type="ECO:0000313" key="13">
    <source>
        <dbReference type="RefSeq" id="XP_034233764.1"/>
    </source>
</evidence>
<evidence type="ECO:0000256" key="1">
    <source>
        <dbReference type="ARBA" id="ARBA00022603"/>
    </source>
</evidence>
<organism evidence="13">
    <name type="scientific">Thrips palmi</name>
    <name type="common">Melon thrips</name>
    <dbReference type="NCBI Taxonomy" id="161013"/>
    <lineage>
        <taxon>Eukaryota</taxon>
        <taxon>Metazoa</taxon>
        <taxon>Ecdysozoa</taxon>
        <taxon>Arthropoda</taxon>
        <taxon>Hexapoda</taxon>
        <taxon>Insecta</taxon>
        <taxon>Pterygota</taxon>
        <taxon>Neoptera</taxon>
        <taxon>Paraneoptera</taxon>
        <taxon>Thysanoptera</taxon>
        <taxon>Terebrantia</taxon>
        <taxon>Thripoidea</taxon>
        <taxon>Thripidae</taxon>
        <taxon>Thrips</taxon>
    </lineage>
</organism>
<sequence length="654" mass="73299">MPVAVDSERGFFRAAHRRLAEALSSQQLQEFARLSSDQDRFQWLWDVRAAHETPCSFSAMDKDPEQAKQFKNDGNTAFQKQDYRAATRLYSKSIQLMPADSSDLSVVFANRSAALYHRDEHQLALQDIKMALDLGYPKNLLYKLYDRQARCLLAQKQHSAAREAFRQTLVSLDDSPLPLDRRRKWQMDVQIMISMFDKFQDIRDEPLTPAMLGQPKTPPPASRLLLGPHRQQRANGRDGLVSAALRFHEKDDQGDDGQGRHVTADQDIKAGDLLLTERPAVAVLLQERVHTHCFQCFRRLRVPVACPRCSAVLFCGAECRDAAERTHHGVECGVLPLLWGSGASITCLMALRAISQLPKGAAPSERVMSLVTHSERRQPEDLLHRTHMAVFLTRCLQTSGHAGEGDALMTTGARLLTLLQLLQFNVHEVSELEVKAPRAYGTASSNFVGAALYPTLALFNHSCDPGVVRYFCGSAVVVHAARGIRAGQPVSENYGFCYTNKPRRERQDCLRQQYWFSCHCQACEEDWPLLKDMDQNNVMRFRCDPGGPSPSRCSNAIIVPTDTSNFMVQCPACQQHTNILKGLKALQDTDSMLKIAQSFFSEGNLSDALDRYLKILNLLEETLMPPFMDYALCQDNIRMCLVALGEDVVVAGAS</sequence>
<dbReference type="Pfam" id="PF00856">
    <property type="entry name" value="SET"/>
    <property type="match status" value="1"/>
</dbReference>
<gene>
    <name evidence="13" type="primary">LOC117640894</name>
</gene>
<evidence type="ECO:0000256" key="6">
    <source>
        <dbReference type="ARBA" id="ARBA00022833"/>
    </source>
</evidence>
<comment type="function">
    <text evidence="7">Protein-lysine N-methyltransferase. Monomethylates PRMT5, modulating its transcriptional activity. May also act as a histone methyltransferase. Plays a critical role in cardiac development. Acts as a key epigenetic regulator of gene expression during cardiac development via its dual activities as a methyltransferase and negative regulator of HDAC1.</text>
</comment>
<dbReference type="FunCoup" id="A0A6P8ZIK5">
    <property type="interactions" value="1331"/>
</dbReference>
<dbReference type="GO" id="GO:0008276">
    <property type="term" value="F:protein methyltransferase activity"/>
    <property type="evidence" value="ECO:0007669"/>
    <property type="project" value="UniProtKB-ARBA"/>
</dbReference>
<dbReference type="KEGG" id="tpal:117640894"/>
<keyword evidence="1" id="KW-0489">Methyltransferase</keyword>
<evidence type="ECO:0000256" key="8">
    <source>
        <dbReference type="ARBA" id="ARBA00093635"/>
    </source>
</evidence>
<evidence type="ECO:0000256" key="4">
    <source>
        <dbReference type="ARBA" id="ARBA00022723"/>
    </source>
</evidence>
<dbReference type="Proteomes" id="UP000515158">
    <property type="component" value="Unplaced"/>
</dbReference>